<reference evidence="1 2" key="1">
    <citation type="submission" date="2020-07" db="EMBL/GenBank/DDBJ databases">
        <title>Genomic Encyclopedia of Type Strains, Phase IV (KMG-V): Genome sequencing to study the core and pangenomes of soil and plant-associated prokaryotes.</title>
        <authorList>
            <person name="Whitman W."/>
        </authorList>
    </citation>
    <scope>NUCLEOTIDE SEQUENCE [LARGE SCALE GENOMIC DNA]</scope>
    <source>
        <strain evidence="1 2">C9</strain>
    </source>
</reference>
<dbReference type="PANTHER" id="PTHR39662">
    <property type="entry name" value="DUF354 DOMAIN-CONTAINING PROTEIN-RELATED"/>
    <property type="match status" value="1"/>
</dbReference>
<dbReference type="AlphaFoldDB" id="A0A7J9PCM4"/>
<dbReference type="SUPFAM" id="SSF53756">
    <property type="entry name" value="UDP-Glycosyltransferase/glycogen phosphorylase"/>
    <property type="match status" value="1"/>
</dbReference>
<dbReference type="PIRSF" id="PIRSF005357">
    <property type="entry name" value="UCP005357"/>
    <property type="match status" value="1"/>
</dbReference>
<dbReference type="Proteomes" id="UP000568063">
    <property type="component" value="Unassembled WGS sequence"/>
</dbReference>
<evidence type="ECO:0008006" key="3">
    <source>
        <dbReference type="Google" id="ProtNLM"/>
    </source>
</evidence>
<evidence type="ECO:0000313" key="1">
    <source>
        <dbReference type="EMBL" id="MBA2860466.1"/>
    </source>
</evidence>
<name>A0A7J9PCM4_METMI</name>
<proteinExistence type="predicted"/>
<accession>A0A7J9PCM4</accession>
<dbReference type="Gene3D" id="3.40.50.2000">
    <property type="entry name" value="Glycogen Phosphorylase B"/>
    <property type="match status" value="1"/>
</dbReference>
<organism evidence="1 2">
    <name type="scientific">Methanococcus maripaludis</name>
    <name type="common">Methanococcus deltae</name>
    <dbReference type="NCBI Taxonomy" id="39152"/>
    <lineage>
        <taxon>Archaea</taxon>
        <taxon>Methanobacteriati</taxon>
        <taxon>Methanobacteriota</taxon>
        <taxon>Methanomada group</taxon>
        <taxon>Methanococci</taxon>
        <taxon>Methanococcales</taxon>
        <taxon>Methanococcaceae</taxon>
        <taxon>Methanococcus</taxon>
    </lineage>
</organism>
<dbReference type="CDD" id="cd00174">
    <property type="entry name" value="SH3"/>
    <property type="match status" value="1"/>
</dbReference>
<dbReference type="PANTHER" id="PTHR39662:SF1">
    <property type="entry name" value="DUF354 DOMAIN-CONTAINING PROTEIN"/>
    <property type="match status" value="1"/>
</dbReference>
<protein>
    <recommendedName>
        <fullName evidence="3">DUF354 domain-containing protein</fullName>
    </recommendedName>
</protein>
<dbReference type="Pfam" id="PF04007">
    <property type="entry name" value="DUF354"/>
    <property type="match status" value="1"/>
</dbReference>
<evidence type="ECO:0000313" key="2">
    <source>
        <dbReference type="Proteomes" id="UP000568063"/>
    </source>
</evidence>
<dbReference type="InterPro" id="IPR007152">
    <property type="entry name" value="DUF354"/>
</dbReference>
<gene>
    <name evidence="1" type="ORF">HNP91_001281</name>
</gene>
<dbReference type="RefSeq" id="WP_181521784.1">
    <property type="nucleotide sequence ID" value="NZ_JACDUM010000002.1"/>
</dbReference>
<dbReference type="EMBL" id="JACDUM010000002">
    <property type="protein sequence ID" value="MBA2860466.1"/>
    <property type="molecule type" value="Genomic_DNA"/>
</dbReference>
<sequence>MNILFNIAHPGQVHLFKNAIKILEKNGHNCTITAIEKDVSIQLLNAYNIKYCLVGCAKRSMFSKALELLRIEYNLYKISKKFKPDVLIGGTGNAYVAHVGKLIKKPSITFDDTEHALLQHYLTDPFATLRCTPVAYNKDLGKKQVRYDGYHELAYLHPNYFTPNPAILDELELTKNDTIIVLRFVSWEACHDGGQSGIQNRINFVNELEKYGKVLITSEANLGPEFEKYVIKISPEKMHDLMYYATLYIGEGATMASEAAVLGTPALYVNTLKLGYLNEQESKYGLVYNFSDEKGVLEKAIQLLNTSNLKEESNKKREKLLSDKIDVTKFMVRVIEKEVPNIKGC</sequence>
<comment type="caution">
    <text evidence="1">The sequence shown here is derived from an EMBL/GenBank/DDBJ whole genome shotgun (WGS) entry which is preliminary data.</text>
</comment>